<dbReference type="AlphaFoldDB" id="A0A1C5JQV2"/>
<evidence type="ECO:0000313" key="2">
    <source>
        <dbReference type="Proteomes" id="UP000198215"/>
    </source>
</evidence>
<dbReference type="Proteomes" id="UP000198215">
    <property type="component" value="Chromosome I"/>
</dbReference>
<dbReference type="SUPFAM" id="SSF52980">
    <property type="entry name" value="Restriction endonuclease-like"/>
    <property type="match status" value="1"/>
</dbReference>
<keyword evidence="2" id="KW-1185">Reference proteome</keyword>
<keyword evidence="1" id="KW-0255">Endonuclease</keyword>
<dbReference type="Gene3D" id="3.40.960.10">
    <property type="entry name" value="VSR Endonuclease"/>
    <property type="match status" value="1"/>
</dbReference>
<dbReference type="GO" id="GO:0004519">
    <property type="term" value="F:endonuclease activity"/>
    <property type="evidence" value="ECO:0007669"/>
    <property type="project" value="UniProtKB-KW"/>
</dbReference>
<name>A0A1C5JQV2_9ACTN</name>
<reference evidence="2" key="1">
    <citation type="submission" date="2016-06" db="EMBL/GenBank/DDBJ databases">
        <authorList>
            <person name="Varghese N."/>
            <person name="Submissions Spin"/>
        </authorList>
    </citation>
    <scope>NUCLEOTIDE SEQUENCE [LARGE SCALE GENOMIC DNA]</scope>
    <source>
        <strain evidence="2">DSM 45161</strain>
    </source>
</reference>
<keyword evidence="1" id="KW-0540">Nuclease</keyword>
<accession>A0A1C5JQV2</accession>
<gene>
    <name evidence="1" type="ORF">GA0070614_5114</name>
</gene>
<dbReference type="InterPro" id="IPR011335">
    <property type="entry name" value="Restrct_endonuc-II-like"/>
</dbReference>
<evidence type="ECO:0000313" key="1">
    <source>
        <dbReference type="EMBL" id="SCG72954.1"/>
    </source>
</evidence>
<organism evidence="1 2">
    <name type="scientific">Micromonospora coxensis</name>
    <dbReference type="NCBI Taxonomy" id="356852"/>
    <lineage>
        <taxon>Bacteria</taxon>
        <taxon>Bacillati</taxon>
        <taxon>Actinomycetota</taxon>
        <taxon>Actinomycetes</taxon>
        <taxon>Micromonosporales</taxon>
        <taxon>Micromonosporaceae</taxon>
        <taxon>Micromonospora</taxon>
    </lineage>
</organism>
<dbReference type="EMBL" id="LT607753">
    <property type="protein sequence ID" value="SCG72954.1"/>
    <property type="molecule type" value="Genomic_DNA"/>
</dbReference>
<proteinExistence type="predicted"/>
<protein>
    <submittedName>
        <fullName evidence="1">Very-short-patch-repair endonuclease</fullName>
    </submittedName>
</protein>
<sequence length="311" mass="34915">MGGGWGCQGVGVARTPRRPAELVGRVFFAREAIHRGLLTKNDLRTSAWRRIFHNVYADARLTLTHRARCRAAASWLFPPGCAIAGRSAVALHGGVAPHPDDPVEVVVRPESRFGPLAGFLIHVAAWREGEVQRRDGCAVTTPVRTCWDLANWLDLVDAVALIDSLRHVHAVTLPELEHYLSQHRGERGWRKFAEAVALSDGGAESLPESRLRVRLVRAGLPRPATQHVVERAGRFIARVDLAWPELKIAIEYDGLWHHDPAQLHRDRQRLNKLLGDEWIVLHVTSQRMREDFDGFLAEVHAALRSRSRRPS</sequence>
<keyword evidence="1" id="KW-0378">Hydrolase</keyword>